<dbReference type="EMBL" id="GBXM01021458">
    <property type="protein sequence ID" value="JAH87119.1"/>
    <property type="molecule type" value="Transcribed_RNA"/>
</dbReference>
<dbReference type="AlphaFoldDB" id="A0A0E9W9P4"/>
<evidence type="ECO:0000313" key="1">
    <source>
        <dbReference type="EMBL" id="JAH87119.1"/>
    </source>
</evidence>
<accession>A0A0E9W9P4</accession>
<proteinExistence type="predicted"/>
<name>A0A0E9W9P4_ANGAN</name>
<sequence>MALSESKKNSTSSMTLYTGKKIITKQIYYYNYHYYYHY</sequence>
<reference evidence="1" key="1">
    <citation type="submission" date="2014-11" db="EMBL/GenBank/DDBJ databases">
        <authorList>
            <person name="Amaro Gonzalez C."/>
        </authorList>
    </citation>
    <scope>NUCLEOTIDE SEQUENCE</scope>
</reference>
<organism evidence="1">
    <name type="scientific">Anguilla anguilla</name>
    <name type="common">European freshwater eel</name>
    <name type="synonym">Muraena anguilla</name>
    <dbReference type="NCBI Taxonomy" id="7936"/>
    <lineage>
        <taxon>Eukaryota</taxon>
        <taxon>Metazoa</taxon>
        <taxon>Chordata</taxon>
        <taxon>Craniata</taxon>
        <taxon>Vertebrata</taxon>
        <taxon>Euteleostomi</taxon>
        <taxon>Actinopterygii</taxon>
        <taxon>Neopterygii</taxon>
        <taxon>Teleostei</taxon>
        <taxon>Anguilliformes</taxon>
        <taxon>Anguillidae</taxon>
        <taxon>Anguilla</taxon>
    </lineage>
</organism>
<protein>
    <submittedName>
        <fullName evidence="1">Uncharacterized protein</fullName>
    </submittedName>
</protein>
<reference evidence="1" key="2">
    <citation type="journal article" date="2015" name="Fish Shellfish Immunol.">
        <title>Early steps in the European eel (Anguilla anguilla)-Vibrio vulnificus interaction in the gills: Role of the RtxA13 toxin.</title>
        <authorList>
            <person name="Callol A."/>
            <person name="Pajuelo D."/>
            <person name="Ebbesson L."/>
            <person name="Teles M."/>
            <person name="MacKenzie S."/>
            <person name="Amaro C."/>
        </authorList>
    </citation>
    <scope>NUCLEOTIDE SEQUENCE</scope>
</reference>